<reference evidence="2" key="2">
    <citation type="submission" date="2022-10" db="EMBL/GenBank/DDBJ databases">
        <authorList>
            <consortium name="ENA_rothamsted_submissions"/>
            <consortium name="culmorum"/>
            <person name="King R."/>
        </authorList>
    </citation>
    <scope>NUCLEOTIDE SEQUENCE</scope>
</reference>
<organism evidence="2 3">
    <name type="scientific">Phaedon cochleariae</name>
    <name type="common">Mustard beetle</name>
    <dbReference type="NCBI Taxonomy" id="80249"/>
    <lineage>
        <taxon>Eukaryota</taxon>
        <taxon>Metazoa</taxon>
        <taxon>Ecdysozoa</taxon>
        <taxon>Arthropoda</taxon>
        <taxon>Hexapoda</taxon>
        <taxon>Insecta</taxon>
        <taxon>Pterygota</taxon>
        <taxon>Neoptera</taxon>
        <taxon>Endopterygota</taxon>
        <taxon>Coleoptera</taxon>
        <taxon>Polyphaga</taxon>
        <taxon>Cucujiformia</taxon>
        <taxon>Chrysomeloidea</taxon>
        <taxon>Chrysomelidae</taxon>
        <taxon>Chrysomelinae</taxon>
        <taxon>Chrysomelini</taxon>
        <taxon>Phaedon</taxon>
    </lineage>
</organism>
<dbReference type="SUPFAM" id="SSF53850">
    <property type="entry name" value="Periplasmic binding protein-like II"/>
    <property type="match status" value="1"/>
</dbReference>
<reference evidence="2" key="1">
    <citation type="submission" date="2022-01" db="EMBL/GenBank/DDBJ databases">
        <authorList>
            <person name="King R."/>
        </authorList>
    </citation>
    <scope>NUCLEOTIDE SEQUENCE</scope>
</reference>
<dbReference type="OrthoDB" id="413361at2759"/>
<protein>
    <recommendedName>
        <fullName evidence="1">Ionotropic receptor 75a N-terminal domain-containing protein</fullName>
    </recommendedName>
</protein>
<dbReference type="Pfam" id="PF24576">
    <property type="entry name" value="IR75A_N"/>
    <property type="match status" value="1"/>
</dbReference>
<evidence type="ECO:0000313" key="3">
    <source>
        <dbReference type="Proteomes" id="UP001153737"/>
    </source>
</evidence>
<evidence type="ECO:0000259" key="1">
    <source>
        <dbReference type="Pfam" id="PF24576"/>
    </source>
</evidence>
<sequence length="369" mass="42248">MGKNTISVLNIETLSSLKFLETQNNRMGVVLDGDCNVERISSFLRLCGTEKFFDVKHHWLILTSNKSISTIFENVELYINADIHIVYAPSAGFSSVNFTVEDVYNPAYGKGGKLQTKTIGYYSAKDGYRAREMQCKYWMRRNMSGVTLKSRIVLPIPFEGTLLDYLNSEANPEVNTFNRFHYNVMRPCVNYYNFTPHLTLSESWGYLTKNGTWDGLVAALDTKSADYGSSPLFFYSASLVSTLLMKPDTKIKTIEDILGSEMKVGCEDILYNRDYFMYTIDKPSRKLYLKKVLGRQNTSNFLPPEEGLALVKNGGYAFHVELATAYPIIQKTFPDQTICQLREVQMYKTQPMHANVQKHSPFRDMFDTW</sequence>
<accession>A0A9P0GW53</accession>
<name>A0A9P0GW53_PHACE</name>
<dbReference type="Proteomes" id="UP001153737">
    <property type="component" value="Chromosome 5"/>
</dbReference>
<dbReference type="InterPro" id="IPR057074">
    <property type="entry name" value="IR75A_N"/>
</dbReference>
<evidence type="ECO:0000313" key="2">
    <source>
        <dbReference type="EMBL" id="CAH1169520.1"/>
    </source>
</evidence>
<dbReference type="AlphaFoldDB" id="A0A9P0GW53"/>
<proteinExistence type="predicted"/>
<feature type="domain" description="Ionotropic receptor 75a N-terminal" evidence="1">
    <location>
        <begin position="18"/>
        <end position="152"/>
    </location>
</feature>
<gene>
    <name evidence="2" type="ORF">PHAECO_LOCUS9284</name>
</gene>
<dbReference type="EMBL" id="OU896711">
    <property type="protein sequence ID" value="CAH1169520.1"/>
    <property type="molecule type" value="Genomic_DNA"/>
</dbReference>
<dbReference type="Gene3D" id="3.40.190.10">
    <property type="entry name" value="Periplasmic binding protein-like II"/>
    <property type="match status" value="2"/>
</dbReference>
<keyword evidence="3" id="KW-1185">Reference proteome</keyword>